<accession>A0A848DSS9</accession>
<sequence>MQPLWPFADAAAAREWQASYRSGGQQPWHLDPGVTALSFVQGYLGFTGLDQVTSSYEGSGRALVGVGAALPDGRILTAAIVRLVRLGIGDDAPWEVVGTRDTTLSVDTPAYGSTARSPLPVGGTISGVDESLRVQVRRVGAEAPAGTACCVPAGGQNTRWSTTVPFTSPPGPVLTVVVATGGHVADVERFAVTGVRAG</sequence>
<gene>
    <name evidence="1" type="ORF">HF519_29160</name>
</gene>
<dbReference type="EMBL" id="JAAXKZ010000206">
    <property type="protein sequence ID" value="NMH95539.1"/>
    <property type="molecule type" value="Genomic_DNA"/>
</dbReference>
<organism evidence="1 2">
    <name type="scientific">Pseudonocardia bannensis</name>
    <dbReference type="NCBI Taxonomy" id="630973"/>
    <lineage>
        <taxon>Bacteria</taxon>
        <taxon>Bacillati</taxon>
        <taxon>Actinomycetota</taxon>
        <taxon>Actinomycetes</taxon>
        <taxon>Pseudonocardiales</taxon>
        <taxon>Pseudonocardiaceae</taxon>
        <taxon>Pseudonocardia</taxon>
    </lineage>
</organism>
<evidence type="ECO:0000313" key="2">
    <source>
        <dbReference type="Proteomes" id="UP000586918"/>
    </source>
</evidence>
<dbReference type="AlphaFoldDB" id="A0A848DSS9"/>
<keyword evidence="2" id="KW-1185">Reference proteome</keyword>
<protein>
    <submittedName>
        <fullName evidence="1">Uncharacterized protein</fullName>
    </submittedName>
</protein>
<reference evidence="1 2" key="1">
    <citation type="submission" date="2020-04" db="EMBL/GenBank/DDBJ databases">
        <authorList>
            <person name="Klaysubun C."/>
            <person name="Duangmal K."/>
            <person name="Lipun K."/>
        </authorList>
    </citation>
    <scope>NUCLEOTIDE SEQUENCE [LARGE SCALE GENOMIC DNA]</scope>
    <source>
        <strain evidence="1 2">DSM 45300</strain>
    </source>
</reference>
<dbReference type="Proteomes" id="UP000586918">
    <property type="component" value="Unassembled WGS sequence"/>
</dbReference>
<proteinExistence type="predicted"/>
<name>A0A848DSS9_9PSEU</name>
<comment type="caution">
    <text evidence="1">The sequence shown here is derived from an EMBL/GenBank/DDBJ whole genome shotgun (WGS) entry which is preliminary data.</text>
</comment>
<evidence type="ECO:0000313" key="1">
    <source>
        <dbReference type="EMBL" id="NMH95539.1"/>
    </source>
</evidence>